<evidence type="ECO:0000313" key="1">
    <source>
        <dbReference type="EMBL" id="CAI8775610.1"/>
    </source>
</evidence>
<organism evidence="1 2">
    <name type="scientific">Methylocaldum szegediense</name>
    <dbReference type="NCBI Taxonomy" id="73780"/>
    <lineage>
        <taxon>Bacteria</taxon>
        <taxon>Pseudomonadati</taxon>
        <taxon>Pseudomonadota</taxon>
        <taxon>Gammaproteobacteria</taxon>
        <taxon>Methylococcales</taxon>
        <taxon>Methylococcaceae</taxon>
        <taxon>Methylocaldum</taxon>
    </lineage>
</organism>
<dbReference type="RefSeq" id="WP_317963736.1">
    <property type="nucleotide sequence ID" value="NZ_OX458333.1"/>
</dbReference>
<sequence length="92" mass="10667">MSDNLQPITVLANQSELGIQEPSAFFLGDRRIEVVEIIDRWLASDYGYFKLLTTDGIYILRHDSDQDRWALTLYKQSEFLPVLDVGKKPRVH</sequence>
<accession>A0ABM9HYQ8</accession>
<dbReference type="Proteomes" id="UP001162030">
    <property type="component" value="Chromosome"/>
</dbReference>
<gene>
    <name evidence="1" type="ORF">MSZNOR_1118</name>
</gene>
<keyword evidence="2" id="KW-1185">Reference proteome</keyword>
<dbReference type="EMBL" id="OX458333">
    <property type="protein sequence ID" value="CAI8775610.1"/>
    <property type="molecule type" value="Genomic_DNA"/>
</dbReference>
<protein>
    <submittedName>
        <fullName evidence="1">Uncharacterized protein</fullName>
    </submittedName>
</protein>
<evidence type="ECO:0000313" key="2">
    <source>
        <dbReference type="Proteomes" id="UP001162030"/>
    </source>
</evidence>
<reference evidence="1 2" key="1">
    <citation type="submission" date="2023-03" db="EMBL/GenBank/DDBJ databases">
        <authorList>
            <person name="Pearce D."/>
        </authorList>
    </citation>
    <scope>NUCLEOTIDE SEQUENCE [LARGE SCALE GENOMIC DNA]</scope>
    <source>
        <strain evidence="1">Msz</strain>
    </source>
</reference>
<proteinExistence type="predicted"/>
<name>A0ABM9HYQ8_9GAMM</name>